<evidence type="ECO:0000256" key="2">
    <source>
        <dbReference type="SAM" id="MobiDB-lite"/>
    </source>
</evidence>
<protein>
    <recommendedName>
        <fullName evidence="3">BESS domain-containing protein</fullName>
    </recommendedName>
</protein>
<organism evidence="4 5">
    <name type="scientific">Amblyomma americanum</name>
    <name type="common">Lone star tick</name>
    <dbReference type="NCBI Taxonomy" id="6943"/>
    <lineage>
        <taxon>Eukaryota</taxon>
        <taxon>Metazoa</taxon>
        <taxon>Ecdysozoa</taxon>
        <taxon>Arthropoda</taxon>
        <taxon>Chelicerata</taxon>
        <taxon>Arachnida</taxon>
        <taxon>Acari</taxon>
        <taxon>Parasitiformes</taxon>
        <taxon>Ixodida</taxon>
        <taxon>Ixodoidea</taxon>
        <taxon>Ixodidae</taxon>
        <taxon>Amblyomminae</taxon>
        <taxon>Amblyomma</taxon>
    </lineage>
</organism>
<feature type="compositionally biased region" description="Low complexity" evidence="2">
    <location>
        <begin position="1"/>
        <end position="11"/>
    </location>
</feature>
<dbReference type="Proteomes" id="UP001321473">
    <property type="component" value="Unassembled WGS sequence"/>
</dbReference>
<feature type="domain" description="BESS" evidence="3">
    <location>
        <begin position="354"/>
        <end position="387"/>
    </location>
</feature>
<sequence length="387" mass="42409">MAAFGAAPAAGSSVENVNAPATCATGSKDKAFSKWKPRPMPKPTPEDYFIVIKPRESVSLHEAFTETGYGTAISAYLGLKRARAAPAAGSSVENVNAPATCATGSKDKAFSKWKPRPMPKPTPEDYVIVIKPRESVSLHEAFTETGYGTAISAYLGLKRARAISVLPSREQNLIIVHTPDIEAADQLIGDFAVNSDNVSIPLRGYLRQDGGNMCHGVIVVRNSDTTETLKDRVCWRAGTILEIRKFGTSNKARITFAAQVLLQNIVTGYCDMKPVSIPPSENSQGQAGAFTTEQRIATDMAVAPDNQSLLDELLSLTPSPPPSEARPLQKKRKHEPFHEELEQVSAQIRNNTPQDVDEHFTMSLMHHMRRVKPERRIEMQLRVLQVP</sequence>
<evidence type="ECO:0000313" key="5">
    <source>
        <dbReference type="Proteomes" id="UP001321473"/>
    </source>
</evidence>
<accession>A0AAQ4EJ63</accession>
<comment type="caution">
    <text evidence="4">The sequence shown here is derived from an EMBL/GenBank/DDBJ whole genome shotgun (WGS) entry which is preliminary data.</text>
</comment>
<name>A0AAQ4EJ63_AMBAM</name>
<dbReference type="EMBL" id="JARKHS020015019">
    <property type="protein sequence ID" value="KAK8774777.1"/>
    <property type="molecule type" value="Genomic_DNA"/>
</dbReference>
<keyword evidence="1" id="KW-0539">Nucleus</keyword>
<dbReference type="PROSITE" id="PS51031">
    <property type="entry name" value="BESS"/>
    <property type="match status" value="1"/>
</dbReference>
<evidence type="ECO:0000259" key="3">
    <source>
        <dbReference type="PROSITE" id="PS51031"/>
    </source>
</evidence>
<feature type="region of interest" description="Disordered" evidence="2">
    <location>
        <begin position="1"/>
        <end position="40"/>
    </location>
</feature>
<dbReference type="InterPro" id="IPR004210">
    <property type="entry name" value="BESS_motif"/>
</dbReference>
<feature type="region of interest" description="Disordered" evidence="2">
    <location>
        <begin position="314"/>
        <end position="334"/>
    </location>
</feature>
<dbReference type="GO" id="GO:0005634">
    <property type="term" value="C:nucleus"/>
    <property type="evidence" value="ECO:0007669"/>
    <property type="project" value="UniProtKB-SubCell"/>
</dbReference>
<comment type="subcellular location">
    <subcellularLocation>
        <location evidence="1">Nucleus</location>
    </subcellularLocation>
</comment>
<evidence type="ECO:0000256" key="1">
    <source>
        <dbReference type="PROSITE-ProRule" id="PRU00371"/>
    </source>
</evidence>
<proteinExistence type="predicted"/>
<dbReference type="GO" id="GO:0003677">
    <property type="term" value="F:DNA binding"/>
    <property type="evidence" value="ECO:0007669"/>
    <property type="project" value="InterPro"/>
</dbReference>
<gene>
    <name evidence="4" type="ORF">V5799_010688</name>
</gene>
<reference evidence="4 5" key="1">
    <citation type="journal article" date="2023" name="Arcadia Sci">
        <title>De novo assembly of a long-read Amblyomma americanum tick genome.</title>
        <authorList>
            <person name="Chou S."/>
            <person name="Poskanzer K.E."/>
            <person name="Rollins M."/>
            <person name="Thuy-Boun P.S."/>
        </authorList>
    </citation>
    <scope>NUCLEOTIDE SEQUENCE [LARGE SCALE GENOMIC DNA]</scope>
    <source>
        <strain evidence="4">F_SG_1</strain>
        <tissue evidence="4">Salivary glands</tissue>
    </source>
</reference>
<keyword evidence="5" id="KW-1185">Reference proteome</keyword>
<dbReference type="AlphaFoldDB" id="A0AAQ4EJ63"/>
<evidence type="ECO:0000313" key="4">
    <source>
        <dbReference type="EMBL" id="KAK8774777.1"/>
    </source>
</evidence>